<dbReference type="PROSITE" id="PS51733">
    <property type="entry name" value="BPL_LPL_CATALYTIC"/>
    <property type="match status" value="1"/>
</dbReference>
<dbReference type="EMBL" id="JACIJP010000001">
    <property type="protein sequence ID" value="MBB6122651.1"/>
    <property type="molecule type" value="Genomic_DNA"/>
</dbReference>
<keyword evidence="1 6" id="KW-0436">Ligase</keyword>
<dbReference type="NCBIfam" id="TIGR00121">
    <property type="entry name" value="birA_ligase"/>
    <property type="match status" value="1"/>
</dbReference>
<evidence type="ECO:0000256" key="1">
    <source>
        <dbReference type="ARBA" id="ARBA00022598"/>
    </source>
</evidence>
<gene>
    <name evidence="6" type="ORF">FHS92_000358</name>
</gene>
<dbReference type="Gene3D" id="2.30.30.100">
    <property type="match status" value="1"/>
</dbReference>
<dbReference type="CDD" id="cd16442">
    <property type="entry name" value="BPL"/>
    <property type="match status" value="1"/>
</dbReference>
<dbReference type="InterPro" id="IPR004408">
    <property type="entry name" value="Biotin_CoA_COase_ligase"/>
</dbReference>
<dbReference type="InterPro" id="IPR045864">
    <property type="entry name" value="aa-tRNA-synth_II/BPL/LPL"/>
</dbReference>
<dbReference type="PANTHER" id="PTHR12835:SF5">
    <property type="entry name" value="BIOTIN--PROTEIN LIGASE"/>
    <property type="match status" value="1"/>
</dbReference>
<dbReference type="Gene3D" id="3.30.930.10">
    <property type="entry name" value="Bira Bifunctional Protein, Domain 2"/>
    <property type="match status" value="1"/>
</dbReference>
<protein>
    <recommendedName>
        <fullName evidence="3">biotin--[biotin carboxyl-carrier protein] ligase</fullName>
        <ecNumber evidence="3">6.3.4.15</ecNumber>
    </recommendedName>
</protein>
<evidence type="ECO:0000256" key="2">
    <source>
        <dbReference type="ARBA" id="ARBA00023267"/>
    </source>
</evidence>
<evidence type="ECO:0000313" key="7">
    <source>
        <dbReference type="Proteomes" id="UP000552700"/>
    </source>
</evidence>
<organism evidence="6 7">
    <name type="scientific">Sphingobium subterraneum</name>
    <dbReference type="NCBI Taxonomy" id="627688"/>
    <lineage>
        <taxon>Bacteria</taxon>
        <taxon>Pseudomonadati</taxon>
        <taxon>Pseudomonadota</taxon>
        <taxon>Alphaproteobacteria</taxon>
        <taxon>Sphingomonadales</taxon>
        <taxon>Sphingomonadaceae</taxon>
        <taxon>Sphingobium</taxon>
    </lineage>
</organism>
<dbReference type="InterPro" id="IPR004143">
    <property type="entry name" value="BPL_LPL_catalytic"/>
</dbReference>
<dbReference type="SUPFAM" id="SSF55681">
    <property type="entry name" value="Class II aaRS and biotin synthetases"/>
    <property type="match status" value="1"/>
</dbReference>
<keyword evidence="2" id="KW-0092">Biotin</keyword>
<sequence>MIRETGSTNADMLALAGEGVPEGVWLRAERQTSGKGRMGRQWEGDEGNLYASTLVRLRDGDPPAPSLALVAGVAVHAALTHFAPDSGLTIKWPNDILADQAKIAGILLERAGDAVVIGIGVNVTHHPLLTDRATTSLRALGVSMCDATSLCEELAGQCVQMLALWRSHGLDAIRSQWLSRAHPPGSPLLARLPDGTQVEGQFETLDRDGALILRLANGARSVIHAADIFLL</sequence>
<reference evidence="6 7" key="1">
    <citation type="submission" date="2020-08" db="EMBL/GenBank/DDBJ databases">
        <title>Genomic Encyclopedia of Type Strains, Phase IV (KMG-IV): sequencing the most valuable type-strain genomes for metagenomic binning, comparative biology and taxonomic classification.</title>
        <authorList>
            <person name="Goeker M."/>
        </authorList>
    </citation>
    <scope>NUCLEOTIDE SEQUENCE [LARGE SCALE GENOMIC DNA]</scope>
    <source>
        <strain evidence="6 7">DSM 102255</strain>
    </source>
</reference>
<evidence type="ECO:0000313" key="6">
    <source>
        <dbReference type="EMBL" id="MBB6122651.1"/>
    </source>
</evidence>
<dbReference type="Pfam" id="PF02237">
    <property type="entry name" value="BPL_C"/>
    <property type="match status" value="1"/>
</dbReference>
<feature type="domain" description="BPL/LPL catalytic" evidence="5">
    <location>
        <begin position="1"/>
        <end position="170"/>
    </location>
</feature>
<dbReference type="Proteomes" id="UP000552700">
    <property type="component" value="Unassembled WGS sequence"/>
</dbReference>
<comment type="catalytic activity">
    <reaction evidence="4">
        <text>biotin + L-lysyl-[protein] + ATP = N(6)-biotinyl-L-lysyl-[protein] + AMP + diphosphate + H(+)</text>
        <dbReference type="Rhea" id="RHEA:11756"/>
        <dbReference type="Rhea" id="RHEA-COMP:9752"/>
        <dbReference type="Rhea" id="RHEA-COMP:10505"/>
        <dbReference type="ChEBI" id="CHEBI:15378"/>
        <dbReference type="ChEBI" id="CHEBI:29969"/>
        <dbReference type="ChEBI" id="CHEBI:30616"/>
        <dbReference type="ChEBI" id="CHEBI:33019"/>
        <dbReference type="ChEBI" id="CHEBI:57586"/>
        <dbReference type="ChEBI" id="CHEBI:83144"/>
        <dbReference type="ChEBI" id="CHEBI:456215"/>
        <dbReference type="EC" id="6.3.4.15"/>
    </reaction>
</comment>
<dbReference type="Pfam" id="PF03099">
    <property type="entry name" value="BPL_LplA_LipB"/>
    <property type="match status" value="1"/>
</dbReference>
<dbReference type="InterPro" id="IPR003142">
    <property type="entry name" value="BPL_C"/>
</dbReference>
<name>A0A841J2W8_9SPHN</name>
<comment type="caution">
    <text evidence="6">The sequence shown here is derived from an EMBL/GenBank/DDBJ whole genome shotgun (WGS) entry which is preliminary data.</text>
</comment>
<dbReference type="GO" id="GO:0004077">
    <property type="term" value="F:biotin--[biotin carboxyl-carrier protein] ligase activity"/>
    <property type="evidence" value="ECO:0007669"/>
    <property type="project" value="UniProtKB-EC"/>
</dbReference>
<dbReference type="PANTHER" id="PTHR12835">
    <property type="entry name" value="BIOTIN PROTEIN LIGASE"/>
    <property type="match status" value="1"/>
</dbReference>
<accession>A0A841J2W8</accession>
<proteinExistence type="predicted"/>
<dbReference type="GO" id="GO:0005737">
    <property type="term" value="C:cytoplasm"/>
    <property type="evidence" value="ECO:0007669"/>
    <property type="project" value="TreeGrafter"/>
</dbReference>
<dbReference type="AlphaFoldDB" id="A0A841J2W8"/>
<keyword evidence="7" id="KW-1185">Reference proteome</keyword>
<evidence type="ECO:0000256" key="3">
    <source>
        <dbReference type="ARBA" id="ARBA00024227"/>
    </source>
</evidence>
<evidence type="ECO:0000259" key="5">
    <source>
        <dbReference type="PROSITE" id="PS51733"/>
    </source>
</evidence>
<dbReference type="EC" id="6.3.4.15" evidence="3"/>
<evidence type="ECO:0000256" key="4">
    <source>
        <dbReference type="ARBA" id="ARBA00047846"/>
    </source>
</evidence>